<organism evidence="10 11">
    <name type="scientific">Kalanchoe fedtschenkoi</name>
    <name type="common">Lavender scallops</name>
    <name type="synonym">South American air plant</name>
    <dbReference type="NCBI Taxonomy" id="63787"/>
    <lineage>
        <taxon>Eukaryota</taxon>
        <taxon>Viridiplantae</taxon>
        <taxon>Streptophyta</taxon>
        <taxon>Embryophyta</taxon>
        <taxon>Tracheophyta</taxon>
        <taxon>Spermatophyta</taxon>
        <taxon>Magnoliopsida</taxon>
        <taxon>eudicotyledons</taxon>
        <taxon>Gunneridae</taxon>
        <taxon>Pentapetalae</taxon>
        <taxon>Saxifragales</taxon>
        <taxon>Crassulaceae</taxon>
        <taxon>Kalanchoe</taxon>
    </lineage>
</organism>
<dbReference type="OMA" id="ATGFMCA"/>
<reference evidence="10" key="1">
    <citation type="submission" date="2021-01" db="UniProtKB">
        <authorList>
            <consortium name="EnsemblPlants"/>
        </authorList>
    </citation>
    <scope>IDENTIFICATION</scope>
</reference>
<dbReference type="Proteomes" id="UP000594263">
    <property type="component" value="Unplaced"/>
</dbReference>
<evidence type="ECO:0000256" key="7">
    <source>
        <dbReference type="ARBA" id="ARBA00022989"/>
    </source>
</evidence>
<evidence type="ECO:0000256" key="8">
    <source>
        <dbReference type="ARBA" id="ARBA00023136"/>
    </source>
</evidence>
<keyword evidence="11" id="KW-1185">Reference proteome</keyword>
<dbReference type="EnsemblPlants" id="Kaladp0065s0034.1.v1.1">
    <property type="protein sequence ID" value="Kaladp0065s0034.1.v1.1"/>
    <property type="gene ID" value="Kaladp0065s0034.v1.1"/>
</dbReference>
<dbReference type="Pfam" id="PF03083">
    <property type="entry name" value="MtN3_slv"/>
    <property type="match status" value="2"/>
</dbReference>
<evidence type="ECO:0000256" key="9">
    <source>
        <dbReference type="SAM" id="Phobius"/>
    </source>
</evidence>
<evidence type="ECO:0000256" key="6">
    <source>
        <dbReference type="ARBA" id="ARBA00022737"/>
    </source>
</evidence>
<feature type="transmembrane region" description="Helical" evidence="9">
    <location>
        <begin position="152"/>
        <end position="174"/>
    </location>
</feature>
<proteinExistence type="inferred from homology"/>
<feature type="transmembrane region" description="Helical" evidence="9">
    <location>
        <begin position="180"/>
        <end position="201"/>
    </location>
</feature>
<dbReference type="GO" id="GO:0051119">
    <property type="term" value="F:sugar transmembrane transporter activity"/>
    <property type="evidence" value="ECO:0007669"/>
    <property type="project" value="InterPro"/>
</dbReference>
<evidence type="ECO:0000256" key="3">
    <source>
        <dbReference type="ARBA" id="ARBA00022448"/>
    </source>
</evidence>
<dbReference type="GO" id="GO:0016020">
    <property type="term" value="C:membrane"/>
    <property type="evidence" value="ECO:0007669"/>
    <property type="project" value="InterPro"/>
</dbReference>
<dbReference type="Gene3D" id="1.20.1280.290">
    <property type="match status" value="2"/>
</dbReference>
<name>A0A7N0UGW6_KALFE</name>
<sequence length="225" mass="24503">MFVSGNVISLLVFLSPIPTFIRIIRNRSTQHFESLPYICTLLSASLWTYYGLIKPGSFIVVPVNGFGVLTEIVYITIFLVYAPPARRLKTIALVVVMNLLLLAAAILVTHFMMGPSLRIDTVGILCAGLAIAMYGSPLAAMHRVVTTRSAEFLPLLVSLALFTNGGVWSLYSLLAGDYFIGIPNGIGFIFGAAQLALYAIYRSPEEEAPQTEHLLATPTDPEHQA</sequence>
<dbReference type="InterPro" id="IPR047664">
    <property type="entry name" value="SWEET"/>
</dbReference>
<accession>A0A7N0UGW6</accession>
<evidence type="ECO:0008006" key="12">
    <source>
        <dbReference type="Google" id="ProtNLM"/>
    </source>
</evidence>
<dbReference type="Gramene" id="Kaladp0065s0034.1.v1.1">
    <property type="protein sequence ID" value="Kaladp0065s0034.1.v1.1"/>
    <property type="gene ID" value="Kaladp0065s0034.v1.1"/>
</dbReference>
<feature type="transmembrane region" description="Helical" evidence="9">
    <location>
        <begin position="59"/>
        <end position="81"/>
    </location>
</feature>
<feature type="transmembrane region" description="Helical" evidence="9">
    <location>
        <begin position="119"/>
        <end position="140"/>
    </location>
</feature>
<keyword evidence="3" id="KW-0813">Transport</keyword>
<dbReference type="FunFam" id="1.20.1280.290:FF:000002">
    <property type="entry name" value="Bidirectional sugar transporter SWEET"/>
    <property type="match status" value="1"/>
</dbReference>
<keyword evidence="8 9" id="KW-0472">Membrane</keyword>
<dbReference type="AlphaFoldDB" id="A0A7N0UGW6"/>
<keyword evidence="5 9" id="KW-0812">Transmembrane</keyword>
<feature type="transmembrane region" description="Helical" evidence="9">
    <location>
        <begin position="6"/>
        <end position="23"/>
    </location>
</feature>
<comment type="similarity">
    <text evidence="2">Belongs to the SWEET sugar transporter family.</text>
</comment>
<evidence type="ECO:0000256" key="1">
    <source>
        <dbReference type="ARBA" id="ARBA00004127"/>
    </source>
</evidence>
<evidence type="ECO:0000256" key="5">
    <source>
        <dbReference type="ARBA" id="ARBA00022692"/>
    </source>
</evidence>
<dbReference type="InterPro" id="IPR004316">
    <property type="entry name" value="SWEET_rpt"/>
</dbReference>
<dbReference type="FunFam" id="1.20.1280.290:FF:000001">
    <property type="entry name" value="Bidirectional sugar transporter SWEET"/>
    <property type="match status" value="1"/>
</dbReference>
<comment type="subcellular location">
    <subcellularLocation>
        <location evidence="1">Endomembrane system</location>
        <topology evidence="1">Multi-pass membrane protein</topology>
    </subcellularLocation>
</comment>
<dbReference type="PANTHER" id="PTHR10791:SF120">
    <property type="entry name" value="BIDIRECTIONAL SUGAR TRANSPORTER SWEET17"/>
    <property type="match status" value="1"/>
</dbReference>
<keyword evidence="6" id="KW-0677">Repeat</keyword>
<dbReference type="PANTHER" id="PTHR10791">
    <property type="entry name" value="RAG1-ACTIVATING PROTEIN 1"/>
    <property type="match status" value="1"/>
</dbReference>
<dbReference type="GO" id="GO:0012505">
    <property type="term" value="C:endomembrane system"/>
    <property type="evidence" value="ECO:0007669"/>
    <property type="project" value="UniProtKB-SubCell"/>
</dbReference>
<feature type="transmembrane region" description="Helical" evidence="9">
    <location>
        <begin position="35"/>
        <end position="53"/>
    </location>
</feature>
<keyword evidence="4" id="KW-0762">Sugar transport</keyword>
<evidence type="ECO:0000313" key="11">
    <source>
        <dbReference type="Proteomes" id="UP000594263"/>
    </source>
</evidence>
<evidence type="ECO:0000313" key="10">
    <source>
        <dbReference type="EnsemblPlants" id="Kaladp0065s0034.1.v1.1"/>
    </source>
</evidence>
<protein>
    <recommendedName>
        <fullName evidence="12">Bidirectional sugar transporter SWEET</fullName>
    </recommendedName>
</protein>
<dbReference type="GO" id="GO:0051260">
    <property type="term" value="P:protein homooligomerization"/>
    <property type="evidence" value="ECO:0007669"/>
    <property type="project" value="UniProtKB-ARBA"/>
</dbReference>
<evidence type="ECO:0000256" key="2">
    <source>
        <dbReference type="ARBA" id="ARBA00007809"/>
    </source>
</evidence>
<evidence type="ECO:0000256" key="4">
    <source>
        <dbReference type="ARBA" id="ARBA00022597"/>
    </source>
</evidence>
<keyword evidence="7 9" id="KW-1133">Transmembrane helix</keyword>
<feature type="transmembrane region" description="Helical" evidence="9">
    <location>
        <begin position="93"/>
        <end position="113"/>
    </location>
</feature>